<evidence type="ECO:0000313" key="4">
    <source>
        <dbReference type="Proteomes" id="UP000676967"/>
    </source>
</evidence>
<dbReference type="Pfam" id="PF00171">
    <property type="entry name" value="Aldedh"/>
    <property type="match status" value="1"/>
</dbReference>
<evidence type="ECO:0000256" key="1">
    <source>
        <dbReference type="ARBA" id="ARBA00023002"/>
    </source>
</evidence>
<dbReference type="Proteomes" id="UP000676967">
    <property type="component" value="Chromosome"/>
</dbReference>
<dbReference type="EMBL" id="AP023356">
    <property type="protein sequence ID" value="BCJ40796.1"/>
    <property type="molecule type" value="Genomic_DNA"/>
</dbReference>
<dbReference type="InterPro" id="IPR016162">
    <property type="entry name" value="Ald_DH_N"/>
</dbReference>
<dbReference type="InterPro" id="IPR015590">
    <property type="entry name" value="Aldehyde_DH_dom"/>
</dbReference>
<reference evidence="3 4" key="1">
    <citation type="submission" date="2020-08" db="EMBL/GenBank/DDBJ databases">
        <title>Whole genome shotgun sequence of Actinoplanes ianthinogenes NBRC 13996.</title>
        <authorList>
            <person name="Komaki H."/>
            <person name="Tamura T."/>
        </authorList>
    </citation>
    <scope>NUCLEOTIDE SEQUENCE [LARGE SCALE GENOMIC DNA]</scope>
    <source>
        <strain evidence="3 4">NBRC 13996</strain>
    </source>
</reference>
<gene>
    <name evidence="3" type="ORF">Aiant_14530</name>
</gene>
<keyword evidence="4" id="KW-1185">Reference proteome</keyword>
<evidence type="ECO:0000259" key="2">
    <source>
        <dbReference type="Pfam" id="PF00171"/>
    </source>
</evidence>
<dbReference type="Gene3D" id="3.40.605.10">
    <property type="entry name" value="Aldehyde Dehydrogenase, Chain A, domain 1"/>
    <property type="match status" value="1"/>
</dbReference>
<sequence>MIERENPARFAEIVGEVPVTSPEAVDEIVRRADADQRRWATTPLPDRLTALTRVADAIDIAIQDLATLLARESGKVRPDCLGELGFAVR</sequence>
<dbReference type="InterPro" id="IPR016161">
    <property type="entry name" value="Ald_DH/histidinol_DH"/>
</dbReference>
<organism evidence="3 4">
    <name type="scientific">Actinoplanes ianthinogenes</name>
    <dbReference type="NCBI Taxonomy" id="122358"/>
    <lineage>
        <taxon>Bacteria</taxon>
        <taxon>Bacillati</taxon>
        <taxon>Actinomycetota</taxon>
        <taxon>Actinomycetes</taxon>
        <taxon>Micromonosporales</taxon>
        <taxon>Micromonosporaceae</taxon>
        <taxon>Actinoplanes</taxon>
    </lineage>
</organism>
<name>A0ABM7LNF9_9ACTN</name>
<protein>
    <recommendedName>
        <fullName evidence="2">Aldehyde dehydrogenase domain-containing protein</fullName>
    </recommendedName>
</protein>
<keyword evidence="1" id="KW-0560">Oxidoreductase</keyword>
<accession>A0ABM7LNF9</accession>
<dbReference type="SUPFAM" id="SSF53720">
    <property type="entry name" value="ALDH-like"/>
    <property type="match status" value="1"/>
</dbReference>
<feature type="domain" description="Aldehyde dehydrogenase" evidence="2">
    <location>
        <begin position="2"/>
        <end position="87"/>
    </location>
</feature>
<evidence type="ECO:0000313" key="3">
    <source>
        <dbReference type="EMBL" id="BCJ40796.1"/>
    </source>
</evidence>
<dbReference type="RefSeq" id="WP_189336879.1">
    <property type="nucleotide sequence ID" value="NZ_AP023356.1"/>
</dbReference>
<proteinExistence type="predicted"/>